<gene>
    <name evidence="1" type="ORF">KIN20_016624</name>
</gene>
<organism evidence="1 2">
    <name type="scientific">Parelaphostrongylus tenuis</name>
    <name type="common">Meningeal worm</name>
    <dbReference type="NCBI Taxonomy" id="148309"/>
    <lineage>
        <taxon>Eukaryota</taxon>
        <taxon>Metazoa</taxon>
        <taxon>Ecdysozoa</taxon>
        <taxon>Nematoda</taxon>
        <taxon>Chromadorea</taxon>
        <taxon>Rhabditida</taxon>
        <taxon>Rhabditina</taxon>
        <taxon>Rhabditomorpha</taxon>
        <taxon>Strongyloidea</taxon>
        <taxon>Metastrongylidae</taxon>
        <taxon>Parelaphostrongylus</taxon>
    </lineage>
</organism>
<accession>A0AAD5N5F3</accession>
<proteinExistence type="predicted"/>
<dbReference type="AlphaFoldDB" id="A0AAD5N5F3"/>
<comment type="caution">
    <text evidence="1">The sequence shown here is derived from an EMBL/GenBank/DDBJ whole genome shotgun (WGS) entry which is preliminary data.</text>
</comment>
<evidence type="ECO:0000313" key="1">
    <source>
        <dbReference type="EMBL" id="KAJ1358244.1"/>
    </source>
</evidence>
<dbReference type="Proteomes" id="UP001196413">
    <property type="component" value="Unassembled WGS sequence"/>
</dbReference>
<keyword evidence="2" id="KW-1185">Reference proteome</keyword>
<reference evidence="1" key="1">
    <citation type="submission" date="2021-06" db="EMBL/GenBank/DDBJ databases">
        <title>Parelaphostrongylus tenuis whole genome reference sequence.</title>
        <authorList>
            <person name="Garwood T.J."/>
            <person name="Larsen P.A."/>
            <person name="Fountain-Jones N.M."/>
            <person name="Garbe J.R."/>
            <person name="Macchietto M.G."/>
            <person name="Kania S.A."/>
            <person name="Gerhold R.W."/>
            <person name="Richards J.E."/>
            <person name="Wolf T.M."/>
        </authorList>
    </citation>
    <scope>NUCLEOTIDE SEQUENCE</scope>
    <source>
        <strain evidence="1">MNPRO001-30</strain>
        <tissue evidence="1">Meninges</tissue>
    </source>
</reference>
<evidence type="ECO:0000313" key="2">
    <source>
        <dbReference type="Proteomes" id="UP001196413"/>
    </source>
</evidence>
<protein>
    <submittedName>
        <fullName evidence="1">Uncharacterized protein</fullName>
    </submittedName>
</protein>
<sequence length="51" mass="5889">MNKVDRPIEDVLGPKRRFQALTMSLSRNTFLAADPSGLFQIMRRTQNPLRT</sequence>
<dbReference type="EMBL" id="JAHQIW010003341">
    <property type="protein sequence ID" value="KAJ1358244.1"/>
    <property type="molecule type" value="Genomic_DNA"/>
</dbReference>
<name>A0AAD5N5F3_PARTN</name>